<name>A0A420MD04_FUSOX</name>
<reference evidence="1 2" key="1">
    <citation type="journal article" date="2018" name="Sci. Rep.">
        <title>Characterisation of pathogen-specific regions and novel effector candidates in Fusarium oxysporum f. sp. cepae.</title>
        <authorList>
            <person name="Armitage A.D."/>
            <person name="Taylor A."/>
            <person name="Sobczyk M.K."/>
            <person name="Baxter L."/>
            <person name="Greenfield B.P."/>
            <person name="Bates H.J."/>
            <person name="Wilson F."/>
            <person name="Jackson A.C."/>
            <person name="Ott S."/>
            <person name="Harrison R.J."/>
            <person name="Clarkson J.P."/>
        </authorList>
    </citation>
    <scope>NUCLEOTIDE SEQUENCE [LARGE SCALE GENOMIC DNA]</scope>
    <source>
        <strain evidence="1 2">Fo_A13</strain>
    </source>
</reference>
<dbReference type="Proteomes" id="UP000285084">
    <property type="component" value="Unassembled WGS sequence"/>
</dbReference>
<sequence>MCSGVQNLFQLLPFMLEDKPNSMRKGAKTCTWSKGAKTCTWSKGAKTCTGREC</sequence>
<accession>A0A420MD04</accession>
<gene>
    <name evidence="1" type="ORF">BFJ69_g15856</name>
</gene>
<dbReference type="EMBL" id="MRCX01000346">
    <property type="protein sequence ID" value="RKK65929.1"/>
    <property type="molecule type" value="Genomic_DNA"/>
</dbReference>
<dbReference type="AlphaFoldDB" id="A0A420MD04"/>
<comment type="caution">
    <text evidence="1">The sequence shown here is derived from an EMBL/GenBank/DDBJ whole genome shotgun (WGS) entry which is preliminary data.</text>
</comment>
<organism evidence="1 2">
    <name type="scientific">Fusarium oxysporum</name>
    <name type="common">Fusarium vascular wilt</name>
    <dbReference type="NCBI Taxonomy" id="5507"/>
    <lineage>
        <taxon>Eukaryota</taxon>
        <taxon>Fungi</taxon>
        <taxon>Dikarya</taxon>
        <taxon>Ascomycota</taxon>
        <taxon>Pezizomycotina</taxon>
        <taxon>Sordariomycetes</taxon>
        <taxon>Hypocreomycetidae</taxon>
        <taxon>Hypocreales</taxon>
        <taxon>Nectriaceae</taxon>
        <taxon>Fusarium</taxon>
        <taxon>Fusarium oxysporum species complex</taxon>
    </lineage>
</organism>
<evidence type="ECO:0000313" key="2">
    <source>
        <dbReference type="Proteomes" id="UP000285084"/>
    </source>
</evidence>
<protein>
    <submittedName>
        <fullName evidence="1">Uncharacterized protein</fullName>
    </submittedName>
</protein>
<proteinExistence type="predicted"/>
<evidence type="ECO:0000313" key="1">
    <source>
        <dbReference type="EMBL" id="RKK65929.1"/>
    </source>
</evidence>